<dbReference type="PANTHER" id="PTHR10778:SF10">
    <property type="entry name" value="SOLUTE CARRIER FAMILY 35 MEMBER B1"/>
    <property type="match status" value="1"/>
</dbReference>
<keyword evidence="13" id="KW-1185">Reference proteome</keyword>
<feature type="transmembrane region" description="Helical" evidence="11">
    <location>
        <begin position="229"/>
        <end position="249"/>
    </location>
</feature>
<feature type="region of interest" description="Disordered" evidence="10">
    <location>
        <begin position="1"/>
        <end position="27"/>
    </location>
</feature>
<keyword evidence="4" id="KW-0813">Transport</keyword>
<evidence type="ECO:0000256" key="11">
    <source>
        <dbReference type="SAM" id="Phobius"/>
    </source>
</evidence>
<name>A0A8T0TCR3_PANVG</name>
<comment type="similarity">
    <text evidence="2">Belongs to the nucleotide-sugar transporter family. UDP-galactose:UMP antiporter (TC 2.A.7.11) subfamily.</text>
</comment>
<comment type="caution">
    <text evidence="12">The sequence shown here is derived from an EMBL/GenBank/DDBJ whole genome shotgun (WGS) entry which is preliminary data.</text>
</comment>
<dbReference type="GO" id="GO:0015297">
    <property type="term" value="F:antiporter activity"/>
    <property type="evidence" value="ECO:0007669"/>
    <property type="project" value="UniProtKB-KW"/>
</dbReference>
<evidence type="ECO:0000256" key="8">
    <source>
        <dbReference type="ARBA" id="ARBA00022989"/>
    </source>
</evidence>
<dbReference type="InterPro" id="IPR037185">
    <property type="entry name" value="EmrE-like"/>
</dbReference>
<keyword evidence="5" id="KW-0050">Antiport</keyword>
<dbReference type="GO" id="GO:0005459">
    <property type="term" value="F:UDP-galactose transmembrane transporter activity"/>
    <property type="evidence" value="ECO:0007669"/>
    <property type="project" value="TreeGrafter"/>
</dbReference>
<sequence>MASARRGRGGGGGVNGVVRPRPRDGGGGSMAGRVAVLAFCVAGIWSAYIYQGVLQETLSTKRFGPEARRFEHLAFLNFAQNVVCFVWSFIMIKLWSGGSSSAGRAPLWKYWGVSVTNTIGPTMGIEALKYISYPAQVLAKSSKMIPVMLMGTLLYGVKYTFPEYLCTFLVAGGVSSFALLKTSSKTIKKLANPNAPLGYALCFLNLAFDGYTNSTQDLIKSRYPKTNPWDIFLFCLCGAVGQNFIFLTISRFGSLTNTTITTTRKFMSIVVSSVISGNPLSPKQWGSVVMVFSGLSIQIYLKWKKKKGREHKE</sequence>
<dbReference type="InterPro" id="IPR013657">
    <property type="entry name" value="SCL35B1-4/HUT1"/>
</dbReference>
<evidence type="ECO:0000256" key="9">
    <source>
        <dbReference type="ARBA" id="ARBA00023136"/>
    </source>
</evidence>
<evidence type="ECO:0000313" key="12">
    <source>
        <dbReference type="EMBL" id="KAG2606993.1"/>
    </source>
</evidence>
<feature type="transmembrane region" description="Helical" evidence="11">
    <location>
        <begin position="74"/>
        <end position="95"/>
    </location>
</feature>
<evidence type="ECO:0000256" key="10">
    <source>
        <dbReference type="SAM" id="MobiDB-lite"/>
    </source>
</evidence>
<keyword evidence="7" id="KW-0256">Endoplasmic reticulum</keyword>
<feature type="transmembrane region" description="Helical" evidence="11">
    <location>
        <begin position="285"/>
        <end position="303"/>
    </location>
</feature>
<gene>
    <name evidence="12" type="ORF">PVAP13_4NG265955</name>
</gene>
<dbReference type="Proteomes" id="UP000823388">
    <property type="component" value="Chromosome 4N"/>
</dbReference>
<dbReference type="PANTHER" id="PTHR10778">
    <property type="entry name" value="SOLUTE CARRIER FAMILY 35 MEMBER B"/>
    <property type="match status" value="1"/>
</dbReference>
<evidence type="ECO:0000256" key="4">
    <source>
        <dbReference type="ARBA" id="ARBA00022448"/>
    </source>
</evidence>
<organism evidence="12 13">
    <name type="scientific">Panicum virgatum</name>
    <name type="common">Blackwell switchgrass</name>
    <dbReference type="NCBI Taxonomy" id="38727"/>
    <lineage>
        <taxon>Eukaryota</taxon>
        <taxon>Viridiplantae</taxon>
        <taxon>Streptophyta</taxon>
        <taxon>Embryophyta</taxon>
        <taxon>Tracheophyta</taxon>
        <taxon>Spermatophyta</taxon>
        <taxon>Magnoliopsida</taxon>
        <taxon>Liliopsida</taxon>
        <taxon>Poales</taxon>
        <taxon>Poaceae</taxon>
        <taxon>PACMAD clade</taxon>
        <taxon>Panicoideae</taxon>
        <taxon>Panicodae</taxon>
        <taxon>Paniceae</taxon>
        <taxon>Panicinae</taxon>
        <taxon>Panicum</taxon>
        <taxon>Panicum sect. Hiantes</taxon>
    </lineage>
</organism>
<dbReference type="EMBL" id="CM029044">
    <property type="protein sequence ID" value="KAG2606993.1"/>
    <property type="molecule type" value="Genomic_DNA"/>
</dbReference>
<accession>A0A8T0TCR3</accession>
<evidence type="ECO:0000313" key="13">
    <source>
        <dbReference type="Proteomes" id="UP000823388"/>
    </source>
</evidence>
<evidence type="ECO:0000256" key="3">
    <source>
        <dbReference type="ARBA" id="ARBA00010694"/>
    </source>
</evidence>
<comment type="subcellular location">
    <subcellularLocation>
        <location evidence="1">Endoplasmic reticulum membrane</location>
        <topology evidence="1">Multi-pass membrane protein</topology>
    </subcellularLocation>
</comment>
<keyword evidence="6 11" id="KW-0812">Transmembrane</keyword>
<reference evidence="12" key="1">
    <citation type="submission" date="2020-05" db="EMBL/GenBank/DDBJ databases">
        <title>WGS assembly of Panicum virgatum.</title>
        <authorList>
            <person name="Lovell J.T."/>
            <person name="Jenkins J."/>
            <person name="Shu S."/>
            <person name="Juenger T.E."/>
            <person name="Schmutz J."/>
        </authorList>
    </citation>
    <scope>NUCLEOTIDE SEQUENCE</scope>
    <source>
        <strain evidence="12">AP13</strain>
    </source>
</reference>
<protein>
    <recommendedName>
        <fullName evidence="14">UDP-galactose/UDP-glucose transporter 3</fullName>
    </recommendedName>
</protein>
<dbReference type="GO" id="GO:0005460">
    <property type="term" value="F:UDP-glucose transmembrane transporter activity"/>
    <property type="evidence" value="ECO:0007669"/>
    <property type="project" value="TreeGrafter"/>
</dbReference>
<proteinExistence type="inferred from homology"/>
<keyword evidence="8 11" id="KW-1133">Transmembrane helix</keyword>
<dbReference type="SUPFAM" id="SSF103481">
    <property type="entry name" value="Multidrug resistance efflux transporter EmrE"/>
    <property type="match status" value="1"/>
</dbReference>
<dbReference type="Pfam" id="PF08449">
    <property type="entry name" value="UAA"/>
    <property type="match status" value="2"/>
</dbReference>
<evidence type="ECO:0000256" key="6">
    <source>
        <dbReference type="ARBA" id="ARBA00022692"/>
    </source>
</evidence>
<dbReference type="GO" id="GO:0000139">
    <property type="term" value="C:Golgi membrane"/>
    <property type="evidence" value="ECO:0007669"/>
    <property type="project" value="TreeGrafter"/>
</dbReference>
<evidence type="ECO:0000256" key="1">
    <source>
        <dbReference type="ARBA" id="ARBA00004477"/>
    </source>
</evidence>
<evidence type="ECO:0000256" key="7">
    <source>
        <dbReference type="ARBA" id="ARBA00022824"/>
    </source>
</evidence>
<evidence type="ECO:0000256" key="2">
    <source>
        <dbReference type="ARBA" id="ARBA00008349"/>
    </source>
</evidence>
<dbReference type="GO" id="GO:0005789">
    <property type="term" value="C:endoplasmic reticulum membrane"/>
    <property type="evidence" value="ECO:0007669"/>
    <property type="project" value="UniProtKB-SubCell"/>
</dbReference>
<keyword evidence="9 11" id="KW-0472">Membrane</keyword>
<evidence type="ECO:0008006" key="14">
    <source>
        <dbReference type="Google" id="ProtNLM"/>
    </source>
</evidence>
<feature type="transmembrane region" description="Helical" evidence="11">
    <location>
        <begin position="30"/>
        <end position="53"/>
    </location>
</feature>
<comment type="similarity">
    <text evidence="3">Belongs to the nucleotide-sugar transporter family. SLC35B subfamily.</text>
</comment>
<evidence type="ECO:0000256" key="5">
    <source>
        <dbReference type="ARBA" id="ARBA00022449"/>
    </source>
</evidence>
<feature type="transmembrane region" description="Helical" evidence="11">
    <location>
        <begin position="161"/>
        <end position="180"/>
    </location>
</feature>
<dbReference type="AlphaFoldDB" id="A0A8T0TCR3"/>